<dbReference type="EMBL" id="AP018205">
    <property type="protein sequence ID" value="BAY59781.1"/>
    <property type="molecule type" value="Genomic_DNA"/>
</dbReference>
<evidence type="ECO:0000256" key="2">
    <source>
        <dbReference type="SAM" id="MobiDB-lite"/>
    </source>
</evidence>
<dbReference type="Proteomes" id="UP000217895">
    <property type="component" value="Plasmid Plasmid2 dna"/>
</dbReference>
<proteinExistence type="predicted"/>
<feature type="region of interest" description="Disordered" evidence="2">
    <location>
        <begin position="47"/>
        <end position="118"/>
    </location>
</feature>
<evidence type="ECO:0000313" key="4">
    <source>
        <dbReference type="Proteomes" id="UP000217895"/>
    </source>
</evidence>
<organism evidence="3 4">
    <name type="scientific">Leptolyngbya boryana NIES-2135</name>
    <dbReference type="NCBI Taxonomy" id="1973484"/>
    <lineage>
        <taxon>Bacteria</taxon>
        <taxon>Bacillati</taxon>
        <taxon>Cyanobacteriota</taxon>
        <taxon>Cyanophyceae</taxon>
        <taxon>Leptolyngbyales</taxon>
        <taxon>Leptolyngbyaceae</taxon>
        <taxon>Leptolyngbya group</taxon>
        <taxon>Leptolyngbya</taxon>
    </lineage>
</organism>
<feature type="coiled-coil region" evidence="1">
    <location>
        <begin position="4"/>
        <end position="31"/>
    </location>
</feature>
<accession>A0A1Z4JSN2</accession>
<protein>
    <submittedName>
        <fullName evidence="3">Uncharacterized protein</fullName>
    </submittedName>
</protein>
<feature type="compositionally biased region" description="Low complexity" evidence="2">
    <location>
        <begin position="77"/>
        <end position="93"/>
    </location>
</feature>
<keyword evidence="3" id="KW-0614">Plasmid</keyword>
<evidence type="ECO:0000313" key="3">
    <source>
        <dbReference type="EMBL" id="BAY59781.1"/>
    </source>
</evidence>
<geneLocation type="plasmid" evidence="3">
    <name>plasmid2</name>
</geneLocation>
<keyword evidence="4" id="KW-1185">Reference proteome</keyword>
<sequence>MAFSILAEDTRAKLEQERDRLINERDAIIEAAVTQATAEIDQTLQQINHLLGSDSPTETASTSKKAPTQSKPKAATQSKPKAAPKSQKAAAKAKPVEVASEPKESKSTATTQSLTLKRTFKSMTPTQAVQQIMQGASEPMTTDDVIGSLYQSVKEADLKTARKSVALILGRGSHQGIYEKVQENPSRYQVINLRQSRRL</sequence>
<name>A0A1Z4JSN2_LEPBY</name>
<dbReference type="AlphaFoldDB" id="A0A1Z4JSN2"/>
<reference evidence="3 4" key="1">
    <citation type="submission" date="2017-06" db="EMBL/GenBank/DDBJ databases">
        <title>Genome sequencing of cyanobaciteial culture collection at National Institute for Environmental Studies (NIES).</title>
        <authorList>
            <person name="Hirose Y."/>
            <person name="Shimura Y."/>
            <person name="Fujisawa T."/>
            <person name="Nakamura Y."/>
            <person name="Kawachi M."/>
        </authorList>
    </citation>
    <scope>NUCLEOTIDE SEQUENCE [LARGE SCALE GENOMIC DNA]</scope>
    <source>
        <strain evidence="3 4">NIES-2135</strain>
        <plasmid evidence="4">Plasmid Plasmid2 dna</plasmid>
    </source>
</reference>
<feature type="compositionally biased region" description="Polar residues" evidence="2">
    <location>
        <begin position="107"/>
        <end position="118"/>
    </location>
</feature>
<feature type="compositionally biased region" description="Polar residues" evidence="2">
    <location>
        <begin position="47"/>
        <end position="71"/>
    </location>
</feature>
<evidence type="ECO:0000256" key="1">
    <source>
        <dbReference type="SAM" id="Coils"/>
    </source>
</evidence>
<gene>
    <name evidence="3" type="ORF">NIES2135_66580</name>
</gene>
<keyword evidence="1" id="KW-0175">Coiled coil</keyword>